<keyword evidence="2" id="KW-1185">Reference proteome</keyword>
<gene>
    <name evidence="1" type="ORF">HPB50_012702</name>
</gene>
<comment type="caution">
    <text evidence="1">The sequence shown here is derived from an EMBL/GenBank/DDBJ whole genome shotgun (WGS) entry which is preliminary data.</text>
</comment>
<proteinExistence type="predicted"/>
<dbReference type="EMBL" id="CM023481">
    <property type="protein sequence ID" value="KAH6946295.1"/>
    <property type="molecule type" value="Genomic_DNA"/>
</dbReference>
<dbReference type="Proteomes" id="UP000821845">
    <property type="component" value="Chromosome 1"/>
</dbReference>
<reference evidence="1" key="1">
    <citation type="submission" date="2020-05" db="EMBL/GenBank/DDBJ databases">
        <title>Large-scale comparative analyses of tick genomes elucidate their genetic diversity and vector capacities.</title>
        <authorList>
            <person name="Jia N."/>
            <person name="Wang J."/>
            <person name="Shi W."/>
            <person name="Du L."/>
            <person name="Sun Y."/>
            <person name="Zhan W."/>
            <person name="Jiang J."/>
            <person name="Wang Q."/>
            <person name="Zhang B."/>
            <person name="Ji P."/>
            <person name="Sakyi L.B."/>
            <person name="Cui X."/>
            <person name="Yuan T."/>
            <person name="Jiang B."/>
            <person name="Yang W."/>
            <person name="Lam T.T.-Y."/>
            <person name="Chang Q."/>
            <person name="Ding S."/>
            <person name="Wang X."/>
            <person name="Zhu J."/>
            <person name="Ruan X."/>
            <person name="Zhao L."/>
            <person name="Wei J."/>
            <person name="Que T."/>
            <person name="Du C."/>
            <person name="Cheng J."/>
            <person name="Dai P."/>
            <person name="Han X."/>
            <person name="Huang E."/>
            <person name="Gao Y."/>
            <person name="Liu J."/>
            <person name="Shao H."/>
            <person name="Ye R."/>
            <person name="Li L."/>
            <person name="Wei W."/>
            <person name="Wang X."/>
            <person name="Wang C."/>
            <person name="Yang T."/>
            <person name="Huo Q."/>
            <person name="Li W."/>
            <person name="Guo W."/>
            <person name="Chen H."/>
            <person name="Zhou L."/>
            <person name="Ni X."/>
            <person name="Tian J."/>
            <person name="Zhou Y."/>
            <person name="Sheng Y."/>
            <person name="Liu T."/>
            <person name="Pan Y."/>
            <person name="Xia L."/>
            <person name="Li J."/>
            <person name="Zhao F."/>
            <person name="Cao W."/>
        </authorList>
    </citation>
    <scope>NUCLEOTIDE SEQUENCE</scope>
    <source>
        <strain evidence="1">Hyas-2018</strain>
    </source>
</reference>
<accession>A0ACB7TGY8</accession>
<sequence>MCATMLAFWVLLAASSLANADPDRYAEERKNFQNQKLSDFTKETATYYVARRDYKRETIDRCLFAKKVGELSSGKYKYKLGAKVGGTWIHGEVPVTPVKTGSHNVPNAAKYTEDPGCFVLVKDEKAGDPIDGECDRVYQEQCGGLSMTLYDKEECAQGPKV</sequence>
<name>A0ACB7TGY8_HYAAI</name>
<evidence type="ECO:0000313" key="1">
    <source>
        <dbReference type="EMBL" id="KAH6946295.1"/>
    </source>
</evidence>
<organism evidence="1 2">
    <name type="scientific">Hyalomma asiaticum</name>
    <name type="common">Tick</name>
    <dbReference type="NCBI Taxonomy" id="266040"/>
    <lineage>
        <taxon>Eukaryota</taxon>
        <taxon>Metazoa</taxon>
        <taxon>Ecdysozoa</taxon>
        <taxon>Arthropoda</taxon>
        <taxon>Chelicerata</taxon>
        <taxon>Arachnida</taxon>
        <taxon>Acari</taxon>
        <taxon>Parasitiformes</taxon>
        <taxon>Ixodida</taxon>
        <taxon>Ixodoidea</taxon>
        <taxon>Ixodidae</taxon>
        <taxon>Hyalomminae</taxon>
        <taxon>Hyalomma</taxon>
    </lineage>
</organism>
<protein>
    <submittedName>
        <fullName evidence="1">Uncharacterized protein</fullName>
    </submittedName>
</protein>
<evidence type="ECO:0000313" key="2">
    <source>
        <dbReference type="Proteomes" id="UP000821845"/>
    </source>
</evidence>